<accession>A0A8J2U3Q9</accession>
<evidence type="ECO:0000256" key="10">
    <source>
        <dbReference type="ARBA" id="ARBA00030775"/>
    </source>
</evidence>
<comment type="caution">
    <text evidence="13">The sequence shown here is derived from an EMBL/GenBank/DDBJ whole genome shotgun (WGS) entry which is preliminary data.</text>
</comment>
<proteinExistence type="inferred from homology"/>
<evidence type="ECO:0000256" key="5">
    <source>
        <dbReference type="ARBA" id="ARBA00022519"/>
    </source>
</evidence>
<comment type="similarity">
    <text evidence="9">Belongs to the GSP H family.</text>
</comment>
<dbReference type="Gene3D" id="3.55.40.10">
    <property type="entry name" value="minor pseudopilin epsh domain"/>
    <property type="match status" value="1"/>
</dbReference>
<evidence type="ECO:0000256" key="8">
    <source>
        <dbReference type="ARBA" id="ARBA00023136"/>
    </source>
</evidence>
<name>A0A8J2U3Q9_9GAMM</name>
<dbReference type="InterPro" id="IPR045584">
    <property type="entry name" value="Pilin-like"/>
</dbReference>
<keyword evidence="6 11" id="KW-0812">Transmembrane</keyword>
<evidence type="ECO:0000256" key="7">
    <source>
        <dbReference type="ARBA" id="ARBA00022989"/>
    </source>
</evidence>
<reference evidence="14" key="1">
    <citation type="journal article" date="2019" name="Int. J. Syst. Evol. Microbiol.">
        <title>The Global Catalogue of Microorganisms (GCM) 10K type strain sequencing project: providing services to taxonomists for standard genome sequencing and annotation.</title>
        <authorList>
            <consortium name="The Broad Institute Genomics Platform"/>
            <consortium name="The Broad Institute Genome Sequencing Center for Infectious Disease"/>
            <person name="Wu L."/>
            <person name="Ma J."/>
        </authorList>
    </citation>
    <scope>NUCLEOTIDE SEQUENCE [LARGE SCALE GENOMIC DNA]</scope>
    <source>
        <strain evidence="14">CGMCC 1.10130</strain>
    </source>
</reference>
<gene>
    <name evidence="13" type="primary">fimT</name>
    <name evidence="13" type="ORF">GCM10011369_10790</name>
</gene>
<dbReference type="Proteomes" id="UP000619743">
    <property type="component" value="Unassembled WGS sequence"/>
</dbReference>
<dbReference type="EMBL" id="BMDX01000004">
    <property type="protein sequence ID" value="GGA70940.1"/>
    <property type="molecule type" value="Genomic_DNA"/>
</dbReference>
<dbReference type="InterPro" id="IPR022346">
    <property type="entry name" value="T2SS_GspH"/>
</dbReference>
<protein>
    <recommendedName>
        <fullName evidence="2">Type II secretion system protein H</fullName>
    </recommendedName>
    <alternativeName>
        <fullName evidence="10">General secretion pathway protein H</fullName>
    </alternativeName>
</protein>
<evidence type="ECO:0000256" key="1">
    <source>
        <dbReference type="ARBA" id="ARBA00004377"/>
    </source>
</evidence>
<evidence type="ECO:0000256" key="3">
    <source>
        <dbReference type="ARBA" id="ARBA00022475"/>
    </source>
</evidence>
<evidence type="ECO:0000256" key="9">
    <source>
        <dbReference type="ARBA" id="ARBA00025772"/>
    </source>
</evidence>
<dbReference type="Pfam" id="PF12019">
    <property type="entry name" value="GspH"/>
    <property type="match status" value="1"/>
</dbReference>
<keyword evidence="4" id="KW-0488">Methylation</keyword>
<dbReference type="InterPro" id="IPR012902">
    <property type="entry name" value="N_methyl_site"/>
</dbReference>
<evidence type="ECO:0000313" key="14">
    <source>
        <dbReference type="Proteomes" id="UP000619743"/>
    </source>
</evidence>
<feature type="domain" description="General secretion pathway GspH" evidence="12">
    <location>
        <begin position="44"/>
        <end position="157"/>
    </location>
</feature>
<evidence type="ECO:0000256" key="4">
    <source>
        <dbReference type="ARBA" id="ARBA00022481"/>
    </source>
</evidence>
<keyword evidence="14" id="KW-1185">Reference proteome</keyword>
<keyword evidence="8 11" id="KW-0472">Membrane</keyword>
<dbReference type="PROSITE" id="PS00409">
    <property type="entry name" value="PROKAR_NTER_METHYL"/>
    <property type="match status" value="1"/>
</dbReference>
<evidence type="ECO:0000313" key="13">
    <source>
        <dbReference type="EMBL" id="GGA70940.1"/>
    </source>
</evidence>
<evidence type="ECO:0000259" key="12">
    <source>
        <dbReference type="Pfam" id="PF12019"/>
    </source>
</evidence>
<evidence type="ECO:0000256" key="2">
    <source>
        <dbReference type="ARBA" id="ARBA00021549"/>
    </source>
</evidence>
<feature type="transmembrane region" description="Helical" evidence="11">
    <location>
        <begin position="12"/>
        <end position="32"/>
    </location>
</feature>
<dbReference type="GO" id="GO:0015628">
    <property type="term" value="P:protein secretion by the type II secretion system"/>
    <property type="evidence" value="ECO:0007669"/>
    <property type="project" value="InterPro"/>
</dbReference>
<dbReference type="Pfam" id="PF07963">
    <property type="entry name" value="N_methyl"/>
    <property type="match status" value="1"/>
</dbReference>
<dbReference type="SUPFAM" id="SSF54523">
    <property type="entry name" value="Pili subunits"/>
    <property type="match status" value="1"/>
</dbReference>
<evidence type="ECO:0000256" key="11">
    <source>
        <dbReference type="SAM" id="Phobius"/>
    </source>
</evidence>
<dbReference type="GO" id="GO:0005886">
    <property type="term" value="C:plasma membrane"/>
    <property type="evidence" value="ECO:0007669"/>
    <property type="project" value="UniProtKB-SubCell"/>
</dbReference>
<dbReference type="NCBIfam" id="TIGR02532">
    <property type="entry name" value="IV_pilin_GFxxxE"/>
    <property type="match status" value="1"/>
</dbReference>
<comment type="subcellular location">
    <subcellularLocation>
        <location evidence="1">Cell inner membrane</location>
        <topology evidence="1">Single-pass membrane protein</topology>
    </subcellularLocation>
</comment>
<keyword evidence="7 11" id="KW-1133">Transmembrane helix</keyword>
<dbReference type="GO" id="GO:0015627">
    <property type="term" value="C:type II protein secretion system complex"/>
    <property type="evidence" value="ECO:0007669"/>
    <property type="project" value="InterPro"/>
</dbReference>
<dbReference type="AlphaFoldDB" id="A0A8J2U3Q9"/>
<organism evidence="13 14">
    <name type="scientific">Neiella marina</name>
    <dbReference type="NCBI Taxonomy" id="508461"/>
    <lineage>
        <taxon>Bacteria</taxon>
        <taxon>Pseudomonadati</taxon>
        <taxon>Pseudomonadota</taxon>
        <taxon>Gammaproteobacteria</taxon>
        <taxon>Alteromonadales</taxon>
        <taxon>Echinimonadaceae</taxon>
        <taxon>Neiella</taxon>
    </lineage>
</organism>
<keyword evidence="3" id="KW-1003">Cell membrane</keyword>
<keyword evidence="5" id="KW-0997">Cell inner membrane</keyword>
<evidence type="ECO:0000256" key="6">
    <source>
        <dbReference type="ARBA" id="ARBA00022692"/>
    </source>
</evidence>
<sequence>MNAGFTLVELMVTVAVVVILITIGIPGFNALIQRYTSESSIDMLHKDMHFARAEAVSLGKRVTVCHLSSTNECDGNWLDGISVFVDDGDNVGELDGGELVLAQSAPLGSENSFKDSTRDRVTFTPDGLSAGFAATFVFCPSSGDNKYARGIILSNIGRARATIDANEDGYHEDSNGNILTCNE</sequence>